<organism evidence="7 8">
    <name type="scientific">Saitoella complicata (strain BCRC 22490 / CBS 7301 / JCM 7358 / NBRC 10748 / NRRL Y-17804)</name>
    <dbReference type="NCBI Taxonomy" id="698492"/>
    <lineage>
        <taxon>Eukaryota</taxon>
        <taxon>Fungi</taxon>
        <taxon>Dikarya</taxon>
        <taxon>Ascomycota</taxon>
        <taxon>Taphrinomycotina</taxon>
        <taxon>Taphrinomycotina incertae sedis</taxon>
        <taxon>Saitoella</taxon>
    </lineage>
</organism>
<dbReference type="SUPFAM" id="SSF47923">
    <property type="entry name" value="Ypt/Rab-GAP domain of gyp1p"/>
    <property type="match status" value="2"/>
</dbReference>
<keyword evidence="3" id="KW-0206">Cytoskeleton</keyword>
<dbReference type="STRING" id="698492.A0A0E9NP57"/>
<keyword evidence="2" id="KW-0963">Cytoplasm</keyword>
<dbReference type="PANTHER" id="PTHR22957">
    <property type="entry name" value="TBC1 DOMAIN FAMILY MEMBER GTPASE-ACTIVATING PROTEIN"/>
    <property type="match status" value="1"/>
</dbReference>
<accession>A0A0E9NP57</accession>
<dbReference type="Pfam" id="PF00566">
    <property type="entry name" value="RabGAP-TBC"/>
    <property type="match status" value="1"/>
</dbReference>
<dbReference type="PROSITE" id="PS50086">
    <property type="entry name" value="TBC_RABGAP"/>
    <property type="match status" value="1"/>
</dbReference>
<evidence type="ECO:0000259" key="6">
    <source>
        <dbReference type="PROSITE" id="PS50086"/>
    </source>
</evidence>
<comment type="caution">
    <text evidence="7">The sequence shown here is derived from an EMBL/GenBank/DDBJ whole genome shotgun (WGS) entry which is preliminary data.</text>
</comment>
<reference evidence="7 8" key="2">
    <citation type="journal article" date="2014" name="J. Gen. Appl. Microbiol.">
        <title>The early diverging ascomycetous budding yeast Saitoella complicata has three histone deacetylases belonging to the Clr6, Hos2, and Rpd3 lineages.</title>
        <authorList>
            <person name="Nishida H."/>
            <person name="Matsumoto T."/>
            <person name="Kondo S."/>
            <person name="Hamamoto M."/>
            <person name="Yoshikawa H."/>
        </authorList>
    </citation>
    <scope>NUCLEOTIDE SEQUENCE [LARGE SCALE GENOMIC DNA]</scope>
    <source>
        <strain evidence="7 8">NRRL Y-17804</strain>
    </source>
</reference>
<proteinExistence type="inferred from homology"/>
<dbReference type="SMART" id="SM00164">
    <property type="entry name" value="TBC"/>
    <property type="match status" value="1"/>
</dbReference>
<dbReference type="OMA" id="CHKSEPQ"/>
<reference evidence="7 8" key="3">
    <citation type="journal article" date="2015" name="Genome Announc.">
        <title>Draft Genome Sequence of the Archiascomycetous Yeast Saitoella complicata.</title>
        <authorList>
            <person name="Yamauchi K."/>
            <person name="Kondo S."/>
            <person name="Hamamoto M."/>
            <person name="Takahashi Y."/>
            <person name="Ogura Y."/>
            <person name="Hayashi T."/>
            <person name="Nishida H."/>
        </authorList>
    </citation>
    <scope>NUCLEOTIDE SEQUENCE [LARGE SCALE GENOMIC DNA]</scope>
    <source>
        <strain evidence="7 8">NRRL Y-17804</strain>
    </source>
</reference>
<dbReference type="InterPro" id="IPR000195">
    <property type="entry name" value="Rab-GAP-TBC_dom"/>
</dbReference>
<feature type="domain" description="Rab-GAP TBC" evidence="6">
    <location>
        <begin position="73"/>
        <end position="267"/>
    </location>
</feature>
<dbReference type="AlphaFoldDB" id="A0A0E9NP57"/>
<comment type="similarity">
    <text evidence="5">Belongs to the BUB2 family.</text>
</comment>
<dbReference type="Gene3D" id="1.10.8.270">
    <property type="entry name" value="putative rabgap domain of human tbc1 domain family member 14 like domains"/>
    <property type="match status" value="1"/>
</dbReference>
<dbReference type="PANTHER" id="PTHR22957:SF263">
    <property type="entry name" value="MITOTIC CHECK POINT PROTEIN BUB2"/>
    <property type="match status" value="1"/>
</dbReference>
<dbReference type="InterPro" id="IPR035969">
    <property type="entry name" value="Rab-GAP_TBC_sf"/>
</dbReference>
<evidence type="ECO:0000256" key="5">
    <source>
        <dbReference type="ARBA" id="ARBA00061049"/>
    </source>
</evidence>
<comment type="subcellular location">
    <subcellularLocation>
        <location evidence="1">Cytoplasm</location>
        <location evidence="1">Cytoskeleton</location>
    </subcellularLocation>
</comment>
<name>A0A0E9NP57_SAICN</name>
<evidence type="ECO:0000256" key="2">
    <source>
        <dbReference type="ARBA" id="ARBA00022490"/>
    </source>
</evidence>
<evidence type="ECO:0000256" key="3">
    <source>
        <dbReference type="ARBA" id="ARBA00023212"/>
    </source>
</evidence>
<dbReference type="Proteomes" id="UP000033140">
    <property type="component" value="Unassembled WGS sequence"/>
</dbReference>
<evidence type="ECO:0000256" key="1">
    <source>
        <dbReference type="ARBA" id="ARBA00004245"/>
    </source>
</evidence>
<dbReference type="FunFam" id="1.10.8.270:FF:000035">
    <property type="entry name" value="Cell cycle arrest protein BUB2"/>
    <property type="match status" value="1"/>
</dbReference>
<dbReference type="OrthoDB" id="10263206at2759"/>
<evidence type="ECO:0000256" key="4">
    <source>
        <dbReference type="ARBA" id="ARBA00023306"/>
    </source>
</evidence>
<protein>
    <recommendedName>
        <fullName evidence="6">Rab-GAP TBC domain-containing protein</fullName>
    </recommendedName>
</protein>
<evidence type="ECO:0000313" key="8">
    <source>
        <dbReference type="Proteomes" id="UP000033140"/>
    </source>
</evidence>
<keyword evidence="4" id="KW-0131">Cell cycle</keyword>
<evidence type="ECO:0000313" key="7">
    <source>
        <dbReference type="EMBL" id="GAO51451.1"/>
    </source>
</evidence>
<dbReference type="GO" id="GO:0005096">
    <property type="term" value="F:GTPase activator activity"/>
    <property type="evidence" value="ECO:0007669"/>
    <property type="project" value="TreeGrafter"/>
</dbReference>
<sequence length="356" mass="39924">MPLSVGRPSLPARVSTSSVSSRQQLSEVVDDVGAGERLRGILGKGVEVRRDVQTLKELRMLIQQDGLPIESDDGMNTHRPYVWSILLGVPPTAWETYASLISLGQSPSYSKIRQDTFRTLPTDPLFKRRVQESSLIRLLNAFDWTQRNEREEAGGKGDEVGYVQGMNVLAAPFLYMAKSETQAFALYSRFITHCCPAYVKPSLEGVHRGLRLLDICLSLIDPELSSYLRSKDLTAKIYGFASVLTLSASTPPLPEVLILWDFLLARGVHLNILCIIAQLVLIRNELLSSPSPGTLLRSFPPLQARKLIGLCFGFLHNFIRHEKELYRMLAMHTYDEEVGKEIDGLDAERWRPMAGK</sequence>
<dbReference type="EMBL" id="BACD03000046">
    <property type="protein sequence ID" value="GAO51451.1"/>
    <property type="molecule type" value="Genomic_DNA"/>
</dbReference>
<reference evidence="7 8" key="1">
    <citation type="journal article" date="2011" name="J. Gen. Appl. Microbiol.">
        <title>Draft genome sequencing of the enigmatic yeast Saitoella complicata.</title>
        <authorList>
            <person name="Nishida H."/>
            <person name="Hamamoto M."/>
            <person name="Sugiyama J."/>
        </authorList>
    </citation>
    <scope>NUCLEOTIDE SEQUENCE [LARGE SCALE GENOMIC DNA]</scope>
    <source>
        <strain evidence="7 8">NRRL Y-17804</strain>
    </source>
</reference>
<dbReference type="RefSeq" id="XP_019023426.1">
    <property type="nucleotide sequence ID" value="XM_019171902.1"/>
</dbReference>
<gene>
    <name evidence="7" type="ORF">G7K_5552-t1</name>
</gene>
<dbReference type="GO" id="GO:0044732">
    <property type="term" value="C:mitotic spindle pole body"/>
    <property type="evidence" value="ECO:0007669"/>
    <property type="project" value="TreeGrafter"/>
</dbReference>
<dbReference type="Gene3D" id="1.10.472.80">
    <property type="entry name" value="Ypt/Rab-GAP domain of gyp1p, domain 3"/>
    <property type="match status" value="1"/>
</dbReference>
<dbReference type="GO" id="GO:0031030">
    <property type="term" value="P:negative regulation of septation initiation signaling"/>
    <property type="evidence" value="ECO:0007669"/>
    <property type="project" value="TreeGrafter"/>
</dbReference>
<keyword evidence="8" id="KW-1185">Reference proteome</keyword>